<name>A0A3S3UMW3_9RHOB</name>
<evidence type="ECO:0000313" key="3">
    <source>
        <dbReference type="Proteomes" id="UP000287168"/>
    </source>
</evidence>
<keyword evidence="1" id="KW-0812">Transmembrane</keyword>
<dbReference type="Proteomes" id="UP000287168">
    <property type="component" value="Unassembled WGS sequence"/>
</dbReference>
<accession>A0A3S3UMW3</accession>
<feature type="transmembrane region" description="Helical" evidence="1">
    <location>
        <begin position="102"/>
        <end position="125"/>
    </location>
</feature>
<gene>
    <name evidence="2" type="ORF">EP867_17330</name>
</gene>
<keyword evidence="1" id="KW-0472">Membrane</keyword>
<proteinExistence type="predicted"/>
<protein>
    <submittedName>
        <fullName evidence="2">Uncharacterized protein</fullName>
    </submittedName>
</protein>
<keyword evidence="1" id="KW-1133">Transmembrane helix</keyword>
<evidence type="ECO:0000313" key="2">
    <source>
        <dbReference type="EMBL" id="RWY37347.1"/>
    </source>
</evidence>
<reference evidence="2 3" key="1">
    <citation type="journal article" date="2015" name="Int. J. Syst. Evol. Microbiol.">
        <title>Gemmobacter intermedius sp. nov., isolated from a white stork (Ciconia ciconia).</title>
        <authorList>
            <person name="Kampfer P."/>
            <person name="Jerzak L."/>
            <person name="Wilharm G."/>
            <person name="Golke J."/>
            <person name="Busse H.J."/>
            <person name="Glaeser S.P."/>
        </authorList>
    </citation>
    <scope>NUCLEOTIDE SEQUENCE [LARGE SCALE GENOMIC DNA]</scope>
    <source>
        <strain evidence="2 3">119/4</strain>
    </source>
</reference>
<evidence type="ECO:0000256" key="1">
    <source>
        <dbReference type="SAM" id="Phobius"/>
    </source>
</evidence>
<keyword evidence="3" id="KW-1185">Reference proteome</keyword>
<comment type="caution">
    <text evidence="2">The sequence shown here is derived from an EMBL/GenBank/DDBJ whole genome shotgun (WGS) entry which is preliminary data.</text>
</comment>
<organism evidence="2 3">
    <name type="scientific">Falsigemmobacter intermedius</name>
    <dbReference type="NCBI Taxonomy" id="1553448"/>
    <lineage>
        <taxon>Bacteria</taxon>
        <taxon>Pseudomonadati</taxon>
        <taxon>Pseudomonadota</taxon>
        <taxon>Alphaproteobacteria</taxon>
        <taxon>Rhodobacterales</taxon>
        <taxon>Paracoccaceae</taxon>
        <taxon>Falsigemmobacter</taxon>
    </lineage>
</organism>
<dbReference type="AlphaFoldDB" id="A0A3S3UMW3"/>
<sequence length="128" mass="14858">MSYYEEETPEDVLNKKLSGWMTAERNLGANFNKWRDRERLLDYNIDLIMQRDYGEFGCMIDVRNNNWDETSALLLLATRRDAAASASFSRYAYREASRARKVTVMCFYMLIIVAALLAAICGRLFGLF</sequence>
<dbReference type="EMBL" id="SBLC01000049">
    <property type="protein sequence ID" value="RWY37347.1"/>
    <property type="molecule type" value="Genomic_DNA"/>
</dbReference>
<dbReference type="RefSeq" id="WP_128490722.1">
    <property type="nucleotide sequence ID" value="NZ_JBHLXB010000018.1"/>
</dbReference>